<feature type="compositionally biased region" description="Basic and acidic residues" evidence="6">
    <location>
        <begin position="649"/>
        <end position="663"/>
    </location>
</feature>
<keyword evidence="2" id="KW-0479">Metal-binding</keyword>
<dbReference type="GO" id="GO:0016491">
    <property type="term" value="F:oxidoreductase activity"/>
    <property type="evidence" value="ECO:0007669"/>
    <property type="project" value="UniProtKB-KW"/>
</dbReference>
<keyword evidence="5" id="KW-0411">Iron-sulfur</keyword>
<keyword evidence="3" id="KW-0560">Oxidoreductase</keyword>
<keyword evidence="4" id="KW-0408">Iron</keyword>
<dbReference type="PROSITE" id="PS00197">
    <property type="entry name" value="2FE2S_FER_1"/>
    <property type="match status" value="1"/>
</dbReference>
<dbReference type="InterPro" id="IPR036884">
    <property type="entry name" value="2Fe-2S-bd_dom_sf"/>
</dbReference>
<organism evidence="8 9">
    <name type="scientific">Streptomyces murinus</name>
    <dbReference type="NCBI Taxonomy" id="33900"/>
    <lineage>
        <taxon>Bacteria</taxon>
        <taxon>Bacillati</taxon>
        <taxon>Actinomycetota</taxon>
        <taxon>Actinomycetes</taxon>
        <taxon>Kitasatosporales</taxon>
        <taxon>Streptomycetaceae</taxon>
        <taxon>Streptomyces</taxon>
    </lineage>
</organism>
<protein>
    <submittedName>
        <fullName evidence="8">Aerobic-type carbon monoxide dehydrogenase small subunit (CoxS/CutS family)</fullName>
    </submittedName>
</protein>
<keyword evidence="1" id="KW-0001">2Fe-2S</keyword>
<sequence>MTDDRHGEGAPEGGGRWNPLPQGDYDDGATAFVKLPEGGIDALLSGNSPLAAPGHGYVPPRIPGAPAEGGQGGWPAPEGGAAQWPDPNGGQGGGQWPDPDTGQGATQGGDRFTYDPAATQHWNFEEPAPAAPGHDVTGQWSIPVAGGELPDESGEFTTSSLVEQWGGTPPATLPGGAPAPWATNAGRPWGDQGETAQGPDTYGSGEAYGHETYGAEAGARVEGEAFGPEAGGHAEAYDPGSGEFRAGRAQSTAQGVGSARARRQARAQAAYEQSGAAPDGYEQSGAGQGGYEHTGPEQAAQGPAGHGHAVQEQPGAAYGPAAHGQNGPVPGAPEQTGRAPEQNGSTPGAYGQDTLGRDAYEQGGAGEPAVAPGAYDTAGHAQGGYEQGGSERVEAAPGAYDPAGHAQGAHELGGPAQGADAQGVYEQGGAEQAGVAPGAHDPAGQAHGADARGAYGQGGYERPGQADGAAVPGPDGAGAQEHAAHGQDGRDGRVEGPFGRAGHGQPGQPGHPDAGRGQVPRAGHAPSAHRQDGAHPQDGAVPGARPQSAQERPGDPQDTFGGAGHEPGAHGPGAHGQMGHGQSVREQGGHEQGGHEQGGHPGSAHPEQGLEPGPEPDPETGHAQPGGHPAPAHLPAPSVEPSYPSPDVHPAHPRGDAAAEHRTPPAGVPTGPDGHGPATPPVDGPAEHAGQDAAPEAATRPETAPDPAATPAHGTPAPTGDPAVPVVPEQRSGAAVPGVPGQRSDTPVPAPAVPTEPAPAHDGDTPSPAPEAVEHADAEPEQAEAPEAAEAPEEPEPAPLPPHDDHPLASFVLRVNGADRPVTDAWIGESLLYVLRERLGLAGAKDGCSQGECGACNVQVDGRLVASCLVPAVTAAGTEVRTVEGLAQDGHPSDVQRALARCGAVQCGFCVPGMAMTVHDLLEGNPAPTELETRQALCGNLCRCSGYRGVVQAVQEVVAERETAHAPEPETAADADDARVPHQAGPGSGGAGPSVFEAPGVFDTPPPTPDGYGDTPGPYDQHYGQDGGQA</sequence>
<dbReference type="PANTHER" id="PTHR44379">
    <property type="entry name" value="OXIDOREDUCTASE WITH IRON-SULFUR SUBUNIT"/>
    <property type="match status" value="1"/>
</dbReference>
<feature type="compositionally biased region" description="Low complexity" evidence="6">
    <location>
        <begin position="693"/>
        <end position="723"/>
    </location>
</feature>
<dbReference type="SUPFAM" id="SSF54292">
    <property type="entry name" value="2Fe-2S ferredoxin-like"/>
    <property type="match status" value="1"/>
</dbReference>
<feature type="compositionally biased region" description="Low complexity" evidence="6">
    <location>
        <begin position="1010"/>
        <end position="1020"/>
    </location>
</feature>
<feature type="compositionally biased region" description="Low complexity" evidence="6">
    <location>
        <begin position="74"/>
        <end position="88"/>
    </location>
</feature>
<dbReference type="InterPro" id="IPR001041">
    <property type="entry name" value="2Fe-2S_ferredoxin-type"/>
</dbReference>
<feature type="compositionally biased region" description="Gly residues" evidence="6">
    <location>
        <begin position="561"/>
        <end position="579"/>
    </location>
</feature>
<dbReference type="SUPFAM" id="SSF47741">
    <property type="entry name" value="CO dehydrogenase ISP C-domain like"/>
    <property type="match status" value="1"/>
</dbReference>
<evidence type="ECO:0000256" key="6">
    <source>
        <dbReference type="SAM" id="MobiDB-lite"/>
    </source>
</evidence>
<evidence type="ECO:0000313" key="9">
    <source>
        <dbReference type="Proteomes" id="UP000577386"/>
    </source>
</evidence>
<dbReference type="EMBL" id="JACJIJ010000002">
    <property type="protein sequence ID" value="MBA9053918.1"/>
    <property type="molecule type" value="Genomic_DNA"/>
</dbReference>
<evidence type="ECO:0000256" key="1">
    <source>
        <dbReference type="ARBA" id="ARBA00022714"/>
    </source>
</evidence>
<evidence type="ECO:0000259" key="7">
    <source>
        <dbReference type="PROSITE" id="PS51085"/>
    </source>
</evidence>
<feature type="compositionally biased region" description="Low complexity" evidence="6">
    <location>
        <begin position="463"/>
        <end position="481"/>
    </location>
</feature>
<feature type="compositionally biased region" description="Low complexity" evidence="6">
    <location>
        <begin position="214"/>
        <end position="227"/>
    </location>
</feature>
<name>A0A7W3NNU2_STRMR</name>
<feature type="domain" description="2Fe-2S ferredoxin-type" evidence="7">
    <location>
        <begin position="809"/>
        <end position="886"/>
    </location>
</feature>
<accession>A0A7W3NNU2</accession>
<dbReference type="GO" id="GO:0051537">
    <property type="term" value="F:2 iron, 2 sulfur cluster binding"/>
    <property type="evidence" value="ECO:0007669"/>
    <property type="project" value="UniProtKB-KW"/>
</dbReference>
<gene>
    <name evidence="8" type="ORF">HDA42_003096</name>
</gene>
<feature type="compositionally biased region" description="Low complexity" evidence="6">
    <location>
        <begin position="165"/>
        <end position="183"/>
    </location>
</feature>
<dbReference type="Proteomes" id="UP000577386">
    <property type="component" value="Unassembled WGS sequence"/>
</dbReference>
<evidence type="ECO:0000256" key="5">
    <source>
        <dbReference type="ARBA" id="ARBA00023014"/>
    </source>
</evidence>
<dbReference type="Gene3D" id="1.10.150.120">
    <property type="entry name" value="[2Fe-2S]-binding domain"/>
    <property type="match status" value="1"/>
</dbReference>
<dbReference type="RefSeq" id="WP_310738772.1">
    <property type="nucleotide sequence ID" value="NZ_BAAAHW010000023.1"/>
</dbReference>
<feature type="region of interest" description="Disordered" evidence="6">
    <location>
        <begin position="961"/>
        <end position="1030"/>
    </location>
</feature>
<dbReference type="InterPro" id="IPR036010">
    <property type="entry name" value="2Fe-2S_ferredoxin-like_sf"/>
</dbReference>
<dbReference type="InterPro" id="IPR002888">
    <property type="entry name" value="2Fe-2S-bd"/>
</dbReference>
<dbReference type="GeneID" id="93981645"/>
<feature type="compositionally biased region" description="Basic and acidic residues" evidence="6">
    <location>
        <begin position="587"/>
        <end position="598"/>
    </location>
</feature>
<feature type="compositionally biased region" description="Basic and acidic residues" evidence="6">
    <location>
        <begin position="482"/>
        <end position="494"/>
    </location>
</feature>
<dbReference type="InterPro" id="IPR006058">
    <property type="entry name" value="2Fe2S_fd_BS"/>
</dbReference>
<feature type="region of interest" description="Disordered" evidence="6">
    <location>
        <begin position="1"/>
        <end position="808"/>
    </location>
</feature>
<evidence type="ECO:0000313" key="8">
    <source>
        <dbReference type="EMBL" id="MBA9053918.1"/>
    </source>
</evidence>
<reference evidence="8 9" key="1">
    <citation type="submission" date="2020-08" db="EMBL/GenBank/DDBJ databases">
        <title>Sequencing the genomes of 1000 actinobacteria strains.</title>
        <authorList>
            <person name="Klenk H.-P."/>
        </authorList>
    </citation>
    <scope>NUCLEOTIDE SEQUENCE [LARGE SCALE GENOMIC DNA]</scope>
    <source>
        <strain evidence="8 9">DSM 41827</strain>
    </source>
</reference>
<evidence type="ECO:0000256" key="4">
    <source>
        <dbReference type="ARBA" id="ARBA00023004"/>
    </source>
</evidence>
<proteinExistence type="predicted"/>
<comment type="caution">
    <text evidence="8">The sequence shown here is derived from an EMBL/GenBank/DDBJ whole genome shotgun (WGS) entry which is preliminary data.</text>
</comment>
<dbReference type="Gene3D" id="3.10.20.30">
    <property type="match status" value="1"/>
</dbReference>
<dbReference type="GO" id="GO:0046872">
    <property type="term" value="F:metal ion binding"/>
    <property type="evidence" value="ECO:0007669"/>
    <property type="project" value="UniProtKB-KW"/>
</dbReference>
<dbReference type="Pfam" id="PF01799">
    <property type="entry name" value="Fer2_2"/>
    <property type="match status" value="1"/>
</dbReference>
<feature type="compositionally biased region" description="Low complexity" evidence="6">
    <location>
        <begin position="296"/>
        <end position="308"/>
    </location>
</feature>
<dbReference type="InterPro" id="IPR012675">
    <property type="entry name" value="Beta-grasp_dom_sf"/>
</dbReference>
<evidence type="ECO:0000256" key="3">
    <source>
        <dbReference type="ARBA" id="ARBA00023002"/>
    </source>
</evidence>
<feature type="compositionally biased region" description="Low complexity" evidence="6">
    <location>
        <begin position="621"/>
        <end position="637"/>
    </location>
</feature>
<dbReference type="AlphaFoldDB" id="A0A7W3NNU2"/>
<dbReference type="InterPro" id="IPR051452">
    <property type="entry name" value="Diverse_Oxidoreductases"/>
</dbReference>
<dbReference type="PROSITE" id="PS51085">
    <property type="entry name" value="2FE2S_FER_2"/>
    <property type="match status" value="1"/>
</dbReference>
<keyword evidence="9" id="KW-1185">Reference proteome</keyword>
<feature type="compositionally biased region" description="Pro residues" evidence="6">
    <location>
        <begin position="748"/>
        <end position="757"/>
    </location>
</feature>
<dbReference type="PANTHER" id="PTHR44379:SF8">
    <property type="entry name" value="XANTHINE DEHYDROGENASE IRON-SULFUR-BINDING SUBUNIT XDHC-RELATED"/>
    <property type="match status" value="1"/>
</dbReference>
<evidence type="ECO:0000256" key="2">
    <source>
        <dbReference type="ARBA" id="ARBA00022723"/>
    </source>
</evidence>